<feature type="domain" description="PA14" evidence="3">
    <location>
        <begin position="234"/>
        <end position="380"/>
    </location>
</feature>
<dbReference type="InterPro" id="IPR011013">
    <property type="entry name" value="Gal_mutarotase_sf_dom"/>
</dbReference>
<dbReference type="InterPro" id="IPR013780">
    <property type="entry name" value="Glyco_hydro_b"/>
</dbReference>
<dbReference type="AlphaFoldDB" id="A0A1V9ENY8"/>
<keyword evidence="2" id="KW-0378">Hydrolase</keyword>
<dbReference type="InterPro" id="IPR048395">
    <property type="entry name" value="Glyco_hydro_31_C"/>
</dbReference>
<dbReference type="GO" id="GO:0004553">
    <property type="term" value="F:hydrolase activity, hydrolyzing O-glycosyl compounds"/>
    <property type="evidence" value="ECO:0007669"/>
    <property type="project" value="InterPro"/>
</dbReference>
<keyword evidence="5" id="KW-1185">Reference proteome</keyword>
<dbReference type="InterPro" id="IPR025887">
    <property type="entry name" value="Glyco_hydro_31_N_dom"/>
</dbReference>
<dbReference type="Pfam" id="PF13802">
    <property type="entry name" value="Gal_mutarotas_2"/>
    <property type="match status" value="1"/>
</dbReference>
<dbReference type="Pfam" id="PF07691">
    <property type="entry name" value="PA14"/>
    <property type="match status" value="1"/>
</dbReference>
<dbReference type="RefSeq" id="WP_081200760.1">
    <property type="nucleotide sequence ID" value="NZ_FOCZ01000019.1"/>
</dbReference>
<gene>
    <name evidence="4" type="ORF">A4H97_30780</name>
</gene>
<dbReference type="Pfam" id="PF01055">
    <property type="entry name" value="Glyco_hydro_31_2nd"/>
    <property type="match status" value="1"/>
</dbReference>
<dbReference type="PANTHER" id="PTHR43863:SF2">
    <property type="entry name" value="MALTASE-GLUCOAMYLASE"/>
    <property type="match status" value="1"/>
</dbReference>
<accession>A0A1V9ENY8</accession>
<dbReference type="PANTHER" id="PTHR43863">
    <property type="entry name" value="HYDROLASE, PUTATIVE (AFU_ORTHOLOGUE AFUA_1G03140)-RELATED"/>
    <property type="match status" value="1"/>
</dbReference>
<dbReference type="SMART" id="SM00758">
    <property type="entry name" value="PA14"/>
    <property type="match status" value="1"/>
</dbReference>
<dbReference type="CDD" id="cd06591">
    <property type="entry name" value="GH31_xylosidase_XylS"/>
    <property type="match status" value="1"/>
</dbReference>
<sequence length="950" mass="108393">MKTPFKRLLVGIVALVLIGLIVIISSQRPAFNDYIRLEDGVIVKVEKPRAGGAGNVKLQVVNDKIIHVTAAAGDSFAAAPSLMTGDQKGHPEWKLEEQGDQLVLQTASLRAIVSRLTGQVQFTDLKGKAILKETAITGKSFVAKGLENRSTYTITQSFESPVGEAWYGLGQHQQGLFNYRGTQVSLLQQNTEVAIPFMVSNRNYGLLWDNYSISRFGDCRPFEPLHSLSLTGTDGAAGVLTATYFSGKKQDSVFLKRGEKEIDYEFIQSLQKLPQGFPLQKGRVQWEGNVSSGFSGEHSFLFSSGGYLKYWFNGKLLVDKWRQCWNPITTLVKVDLEKGKQYPVKIEWVPDGGESYVAMKWLGPIPENNRNTFSFWSEAGDNINYYFVYGNNMDEVISGYRELTGNATMLPRWALGFWQSRERYKTQNELLSVVKEFRERKIPLDNIVLDWFYWKPDQWGSHEFDASRFPNAEAMIKDLHEKYNTHFMISVWPKFYTGTKNYDLFNEKGWLYKQNVLNNQKDWVGYVSTFYDAYNPQARELFWKLMNEKLYSKGVDAWWMDATEPDILSNTSIDERKKLIGPVARGSSTSYFNDFAVENAKGVYEGQRRTNSLDRVFILTRSAYAGLQKYGAVTWSGDIGARWNDLQNQVAGGINFSLSGLPYWTTDIGGFAVEKRFEKATGNDLDEWRELMTRWYQFGAFCPIFRVHGQYPYREIFNVAPANHPAYKSMLYYDQLRYRLMPYIYTLAGQVYHHDYTMMRALVMDFAADKAVENIGDQYMFGPSLLINPVYEYKARSRWVYLPAGTGWYNFYTGAYQAGGLRINATAGYEQIPLFVKEGSIIPLGPDMQYTSEKTADPITLYVYTGKDATFTLYEDEGTNYNYEKGFFTNIPITWNEAAKTLTIGKRTGNYAGMLNQRSFNIVWITPARHDNKPAATVTYLGEQVTVTGK</sequence>
<dbReference type="Gene3D" id="2.60.40.1180">
    <property type="entry name" value="Golgi alpha-mannosidase II"/>
    <property type="match status" value="2"/>
</dbReference>
<dbReference type="EMBL" id="LVXG01000022">
    <property type="protein sequence ID" value="OQP47752.1"/>
    <property type="molecule type" value="Genomic_DNA"/>
</dbReference>
<comment type="caution">
    <text evidence="4">The sequence shown here is derived from an EMBL/GenBank/DDBJ whole genome shotgun (WGS) entry which is preliminary data.</text>
</comment>
<dbReference type="SUPFAM" id="SSF51445">
    <property type="entry name" value="(Trans)glycosidases"/>
    <property type="match status" value="1"/>
</dbReference>
<dbReference type="Gene3D" id="3.20.20.80">
    <property type="entry name" value="Glycosidases"/>
    <property type="match status" value="1"/>
</dbReference>
<dbReference type="Pfam" id="PF17137">
    <property type="entry name" value="DUF5110"/>
    <property type="match status" value="1"/>
</dbReference>
<comment type="similarity">
    <text evidence="1 2">Belongs to the glycosyl hydrolase 31 family.</text>
</comment>
<dbReference type="CDD" id="cd14752">
    <property type="entry name" value="GH31_N"/>
    <property type="match status" value="1"/>
</dbReference>
<dbReference type="InterPro" id="IPR011658">
    <property type="entry name" value="PA14_dom"/>
</dbReference>
<dbReference type="OrthoDB" id="176168at2"/>
<dbReference type="Gene3D" id="2.60.40.1760">
    <property type="entry name" value="glycosyl hydrolase (family 31)"/>
    <property type="match status" value="1"/>
</dbReference>
<proteinExistence type="inferred from homology"/>
<dbReference type="InterPro" id="IPR033403">
    <property type="entry name" value="DUF5110"/>
</dbReference>
<protein>
    <submittedName>
        <fullName evidence="4">Alpha-xylosidase</fullName>
    </submittedName>
</protein>
<keyword evidence="2" id="KW-0326">Glycosidase</keyword>
<evidence type="ECO:0000256" key="2">
    <source>
        <dbReference type="RuleBase" id="RU361185"/>
    </source>
</evidence>
<organism evidence="4 5">
    <name type="scientific">Niastella yeongjuensis</name>
    <dbReference type="NCBI Taxonomy" id="354355"/>
    <lineage>
        <taxon>Bacteria</taxon>
        <taxon>Pseudomonadati</taxon>
        <taxon>Bacteroidota</taxon>
        <taxon>Chitinophagia</taxon>
        <taxon>Chitinophagales</taxon>
        <taxon>Chitinophagaceae</taxon>
        <taxon>Niastella</taxon>
    </lineage>
</organism>
<evidence type="ECO:0000259" key="3">
    <source>
        <dbReference type="PROSITE" id="PS51820"/>
    </source>
</evidence>
<evidence type="ECO:0000256" key="1">
    <source>
        <dbReference type="ARBA" id="ARBA00007806"/>
    </source>
</evidence>
<dbReference type="SUPFAM" id="SSF74650">
    <property type="entry name" value="Galactose mutarotase-like"/>
    <property type="match status" value="1"/>
</dbReference>
<dbReference type="InterPro" id="IPR037524">
    <property type="entry name" value="PA14/GLEYA"/>
</dbReference>
<dbReference type="STRING" id="354355.SAMN05660816_06349"/>
<dbReference type="InterPro" id="IPR051816">
    <property type="entry name" value="Glycosyl_Hydrolase_31"/>
</dbReference>
<name>A0A1V9ENY8_9BACT</name>
<dbReference type="InterPro" id="IPR000322">
    <property type="entry name" value="Glyco_hydro_31_TIM"/>
</dbReference>
<dbReference type="Proteomes" id="UP000192610">
    <property type="component" value="Unassembled WGS sequence"/>
</dbReference>
<dbReference type="GO" id="GO:0005975">
    <property type="term" value="P:carbohydrate metabolic process"/>
    <property type="evidence" value="ECO:0007669"/>
    <property type="project" value="InterPro"/>
</dbReference>
<dbReference type="GO" id="GO:0030246">
    <property type="term" value="F:carbohydrate binding"/>
    <property type="evidence" value="ECO:0007669"/>
    <property type="project" value="InterPro"/>
</dbReference>
<evidence type="ECO:0000313" key="4">
    <source>
        <dbReference type="EMBL" id="OQP47752.1"/>
    </source>
</evidence>
<evidence type="ECO:0000313" key="5">
    <source>
        <dbReference type="Proteomes" id="UP000192610"/>
    </source>
</evidence>
<dbReference type="SUPFAM" id="SSF51011">
    <property type="entry name" value="Glycosyl hydrolase domain"/>
    <property type="match status" value="1"/>
</dbReference>
<dbReference type="SUPFAM" id="SSF56988">
    <property type="entry name" value="Anthrax protective antigen"/>
    <property type="match status" value="1"/>
</dbReference>
<reference evidence="5" key="1">
    <citation type="submission" date="2016-04" db="EMBL/GenBank/DDBJ databases">
        <authorList>
            <person name="Chen L."/>
            <person name="Zhuang W."/>
            <person name="Wang G."/>
        </authorList>
    </citation>
    <scope>NUCLEOTIDE SEQUENCE [LARGE SCALE GENOMIC DNA]</scope>
    <source>
        <strain evidence="5">17621</strain>
    </source>
</reference>
<dbReference type="Pfam" id="PF21365">
    <property type="entry name" value="Glyco_hydro_31_3rd"/>
    <property type="match status" value="1"/>
</dbReference>
<dbReference type="Gene3D" id="2.60.120.380">
    <property type="match status" value="1"/>
</dbReference>
<dbReference type="PROSITE" id="PS51820">
    <property type="entry name" value="PA14"/>
    <property type="match status" value="1"/>
</dbReference>
<dbReference type="InterPro" id="IPR017853">
    <property type="entry name" value="GH"/>
</dbReference>